<protein>
    <submittedName>
        <fullName evidence="1">Uncharacterized protein</fullName>
    </submittedName>
</protein>
<keyword evidence="2" id="KW-1185">Reference proteome</keyword>
<accession>A0ACC7PE78</accession>
<name>A0ACC7PE78_9PSED</name>
<dbReference type="Proteomes" id="UP001637618">
    <property type="component" value="Unassembled WGS sequence"/>
</dbReference>
<proteinExistence type="predicted"/>
<comment type="caution">
    <text evidence="1">The sequence shown here is derived from an EMBL/GenBank/DDBJ whole genome shotgun (WGS) entry which is preliminary data.</text>
</comment>
<reference evidence="1" key="1">
    <citation type="submission" date="2022-11" db="EMBL/GenBank/DDBJ databases">
        <title>Draft genome sequences of strains of Pseudomonas imrae sp. nov.</title>
        <authorList>
            <person name="Salva Serra F."/>
            <person name="Nimje P."/>
            <person name="Moore E.R.B."/>
            <person name="Marathe N.P."/>
        </authorList>
    </citation>
    <scope>NUCLEOTIDE SEQUENCE</scope>
    <source>
        <strain evidence="1">15FMM2</strain>
    </source>
</reference>
<evidence type="ECO:0000313" key="1">
    <source>
        <dbReference type="EMBL" id="MFO2477576.1"/>
    </source>
</evidence>
<dbReference type="EMBL" id="JAPEQY010000005">
    <property type="protein sequence ID" value="MFO2477576.1"/>
    <property type="molecule type" value="Genomic_DNA"/>
</dbReference>
<gene>
    <name evidence="1" type="ORF">OOJ96_09150</name>
</gene>
<evidence type="ECO:0000313" key="2">
    <source>
        <dbReference type="Proteomes" id="UP001637618"/>
    </source>
</evidence>
<organism evidence="1 2">
    <name type="scientific">Pseudomonas imrae</name>
    <dbReference type="NCBI Taxonomy" id="2992837"/>
    <lineage>
        <taxon>Bacteria</taxon>
        <taxon>Pseudomonadati</taxon>
        <taxon>Pseudomonadota</taxon>
        <taxon>Gammaproteobacteria</taxon>
        <taxon>Pseudomonadales</taxon>
        <taxon>Pseudomonadaceae</taxon>
        <taxon>Pseudomonas</taxon>
    </lineage>
</organism>
<sequence>MAAEPVVPLALPLLDDEVAYTIPLTAQASDLPVEVQELWGGSEGLDDGEVTQIHFYWDNEVEPFDTQELTAPYDELDLPVVGTIPKINLEATGLHRVRYTVELVPGNAADPSLPIQINIDKQAPNQNNRGLPLIFPEEIELYGVTDDYLDDNGDQVVATVPRWSGMQLEDKAEGYLTLLPRRRKSGVRRRRVSAVASVTITQEHLDGDPIELAFEGDVLRGHANGEYSANYYLIDRAGNEGPPARNKTLFIDLTPTPTELRAVIVPQLSIDGLIDLEDARTSSGVYMEILEVFGAAPGDILVPYWDLIHLSPIEIGFAQAWPIPVLIDYPILASGGFEFNRGIIRADYTWRRGENTPRRSLPRFVPVDLTVAGPVSPDNPHPINRLLPTVTVKGSDGDNRLTINDRDQPVRVIVPLYAGPVADQELELMWGEPPVLADTYTVRAEDREGDEIEFFVDWSLIESGPHGIVPTFYWTYNGVNWQSSPDTDVLVNIIPIEGLLTPQFPDVNYEPGPDSGFIGCTTRPEPWIAGARVRIPGDSTRLHEGDEVILSWASYANTNGQAAGLIPGTTTTFNHFLSEHEAREGYDFWVPFDPYIVLPGLVKPPEGQANPRHGSAIVQYRVVKQNGGGMGDSSRELALITFNRPGNTTCLPSKPTS</sequence>